<name>A0LVR4_ACIC1</name>
<dbReference type="HOGENOM" id="CLU_019561_0_1_11"/>
<dbReference type="OrthoDB" id="3217709at2"/>
<keyword evidence="5" id="KW-1185">Reference proteome</keyword>
<gene>
    <name evidence="4" type="ordered locus">Acel_1752</name>
</gene>
<dbReference type="InterPro" id="IPR050625">
    <property type="entry name" value="ParA/MinD_ATPase"/>
</dbReference>
<evidence type="ECO:0000313" key="4">
    <source>
        <dbReference type="EMBL" id="ABK53524.1"/>
    </source>
</evidence>
<evidence type="ECO:0000256" key="1">
    <source>
        <dbReference type="ARBA" id="ARBA00022741"/>
    </source>
</evidence>
<dbReference type="GO" id="GO:0016887">
    <property type="term" value="F:ATP hydrolysis activity"/>
    <property type="evidence" value="ECO:0007669"/>
    <property type="project" value="TreeGrafter"/>
</dbReference>
<dbReference type="SUPFAM" id="SSF52540">
    <property type="entry name" value="P-loop containing nucleoside triphosphate hydrolases"/>
    <property type="match status" value="1"/>
</dbReference>
<feature type="region of interest" description="Disordered" evidence="3">
    <location>
        <begin position="127"/>
        <end position="157"/>
    </location>
</feature>
<dbReference type="GO" id="GO:0005524">
    <property type="term" value="F:ATP binding"/>
    <property type="evidence" value="ECO:0007669"/>
    <property type="project" value="UniProtKB-KW"/>
</dbReference>
<proteinExistence type="predicted"/>
<dbReference type="RefSeq" id="WP_011720587.1">
    <property type="nucleotide sequence ID" value="NC_008578.1"/>
</dbReference>
<keyword evidence="1" id="KW-0547">Nucleotide-binding</keyword>
<dbReference type="GO" id="GO:0009898">
    <property type="term" value="C:cytoplasmic side of plasma membrane"/>
    <property type="evidence" value="ECO:0007669"/>
    <property type="project" value="TreeGrafter"/>
</dbReference>
<protein>
    <submittedName>
        <fullName evidence="4">ATPases involved in chromosome partitioning-like protein</fullName>
    </submittedName>
</protein>
<dbReference type="GO" id="GO:0005829">
    <property type="term" value="C:cytosol"/>
    <property type="evidence" value="ECO:0007669"/>
    <property type="project" value="TreeGrafter"/>
</dbReference>
<evidence type="ECO:0000313" key="5">
    <source>
        <dbReference type="Proteomes" id="UP000008221"/>
    </source>
</evidence>
<dbReference type="KEGG" id="ace:Acel_1752"/>
<dbReference type="InParanoid" id="A0LVR4"/>
<evidence type="ECO:0000256" key="3">
    <source>
        <dbReference type="SAM" id="MobiDB-lite"/>
    </source>
</evidence>
<dbReference type="AlphaFoldDB" id="A0LVR4"/>
<dbReference type="Proteomes" id="UP000008221">
    <property type="component" value="Chromosome"/>
</dbReference>
<sequence>MRVPIATAGWESTWEADLVARLESADSGLVVVRRCVDVADLLACAAGGTIRAVIVSAGLPRLDLEVLHRLRACDVAVVGVATRPDDDRRLRQLGVQWFGRADDDPRSLAALVSAALRSAAQEAAASPAAAGRGELSGGVGVPGPALEGREAGWSPEPVSLGEGNQLIAVWGPTGAPGRTSVAIGLAAESAALGHPTLLIDADTYGGAVAQLLGLLDEAPGLAAAVRHANAGTLDVPALHRLAPVVVDNLRVLTGISRPERWPELRVASLRSVYALARQLAETVVVDCAFCLEDDDELSYDTLAPRRNAVTLVTVADADQVVAVGSADPIGLHRLIRGIDRLREIVPDAAIRVVVNRLRPGPISGPHVSGQIRAELAKFASVTDVVFIPDDRPAFDRAVADGRLLRECAPKSPAVRAFAQLARMVLSARRSGSA</sequence>
<organism evidence="4 5">
    <name type="scientific">Acidothermus cellulolyticus (strain ATCC 43068 / DSM 8971 / 11B)</name>
    <dbReference type="NCBI Taxonomy" id="351607"/>
    <lineage>
        <taxon>Bacteria</taxon>
        <taxon>Bacillati</taxon>
        <taxon>Actinomycetota</taxon>
        <taxon>Actinomycetes</taxon>
        <taxon>Acidothermales</taxon>
        <taxon>Acidothermaceae</taxon>
        <taxon>Acidothermus</taxon>
    </lineage>
</organism>
<dbReference type="PANTHER" id="PTHR43384:SF6">
    <property type="entry name" value="SEPTUM SITE-DETERMINING PROTEIN MIND HOMOLOG, CHLOROPLASTIC"/>
    <property type="match status" value="1"/>
</dbReference>
<dbReference type="eggNOG" id="COG0745">
    <property type="taxonomic scope" value="Bacteria"/>
</dbReference>
<accession>A0LVR4</accession>
<dbReference type="STRING" id="351607.Acel_1752"/>
<keyword evidence="2" id="KW-0067">ATP-binding</keyword>
<dbReference type="EMBL" id="CP000481">
    <property type="protein sequence ID" value="ABK53524.1"/>
    <property type="molecule type" value="Genomic_DNA"/>
</dbReference>
<dbReference type="eggNOG" id="COG4963">
    <property type="taxonomic scope" value="Bacteria"/>
</dbReference>
<dbReference type="PANTHER" id="PTHR43384">
    <property type="entry name" value="SEPTUM SITE-DETERMINING PROTEIN MIND HOMOLOG, CHLOROPLASTIC-RELATED"/>
    <property type="match status" value="1"/>
</dbReference>
<reference evidence="4 5" key="1">
    <citation type="journal article" date="2009" name="Genome Res.">
        <title>Complete genome of the cellulolytic thermophile Acidothermus cellulolyticus 11B provides insights into its ecophysiological and evolutionary adaptations.</title>
        <authorList>
            <person name="Barabote R.D."/>
            <person name="Xie G."/>
            <person name="Leu D.H."/>
            <person name="Normand P."/>
            <person name="Necsulea A."/>
            <person name="Daubin V."/>
            <person name="Medigue C."/>
            <person name="Adney W.S."/>
            <person name="Xu X.C."/>
            <person name="Lapidus A."/>
            <person name="Parales R.E."/>
            <person name="Detter C."/>
            <person name="Pujic P."/>
            <person name="Bruce D."/>
            <person name="Lavire C."/>
            <person name="Challacombe J.F."/>
            <person name="Brettin T.S."/>
            <person name="Berry A.M."/>
        </authorList>
    </citation>
    <scope>NUCLEOTIDE SEQUENCE [LARGE SCALE GENOMIC DNA]</scope>
    <source>
        <strain evidence="5">ATCC 43068 / DSM 8971 / 11B</strain>
    </source>
</reference>
<evidence type="ECO:0000256" key="2">
    <source>
        <dbReference type="ARBA" id="ARBA00022840"/>
    </source>
</evidence>
<dbReference type="Gene3D" id="3.40.50.300">
    <property type="entry name" value="P-loop containing nucleotide triphosphate hydrolases"/>
    <property type="match status" value="1"/>
</dbReference>
<dbReference type="GO" id="GO:0051782">
    <property type="term" value="P:negative regulation of cell division"/>
    <property type="evidence" value="ECO:0007669"/>
    <property type="project" value="TreeGrafter"/>
</dbReference>
<dbReference type="InterPro" id="IPR027417">
    <property type="entry name" value="P-loop_NTPase"/>
</dbReference>